<dbReference type="GO" id="GO:0005829">
    <property type="term" value="C:cytosol"/>
    <property type="evidence" value="ECO:0007669"/>
    <property type="project" value="TreeGrafter"/>
</dbReference>
<organism evidence="1">
    <name type="scientific">Hellea balneolensis</name>
    <dbReference type="NCBI Taxonomy" id="287478"/>
    <lineage>
        <taxon>Bacteria</taxon>
        <taxon>Pseudomonadati</taxon>
        <taxon>Pseudomonadota</taxon>
        <taxon>Alphaproteobacteria</taxon>
        <taxon>Maricaulales</taxon>
        <taxon>Robiginitomaculaceae</taxon>
        <taxon>Hellea</taxon>
    </lineage>
</organism>
<dbReference type="NCBIfam" id="TIGR00738">
    <property type="entry name" value="rrf2_super"/>
    <property type="match status" value="1"/>
</dbReference>
<dbReference type="GO" id="GO:0003700">
    <property type="term" value="F:DNA-binding transcription factor activity"/>
    <property type="evidence" value="ECO:0007669"/>
    <property type="project" value="TreeGrafter"/>
</dbReference>
<dbReference type="EMBL" id="DRMN01000286">
    <property type="protein sequence ID" value="HFB55135.1"/>
    <property type="molecule type" value="Genomic_DNA"/>
</dbReference>
<dbReference type="InterPro" id="IPR000944">
    <property type="entry name" value="Tscrpt_reg_Rrf2"/>
</dbReference>
<proteinExistence type="predicted"/>
<dbReference type="SUPFAM" id="SSF46785">
    <property type="entry name" value="Winged helix' DNA-binding domain"/>
    <property type="match status" value="1"/>
</dbReference>
<dbReference type="Proteomes" id="UP000886042">
    <property type="component" value="Unassembled WGS sequence"/>
</dbReference>
<dbReference type="PANTHER" id="PTHR33221">
    <property type="entry name" value="WINGED HELIX-TURN-HELIX TRANSCRIPTIONAL REGULATOR, RRF2 FAMILY"/>
    <property type="match status" value="1"/>
</dbReference>
<reference evidence="1" key="1">
    <citation type="journal article" date="2020" name="mSystems">
        <title>Genome- and Community-Level Interaction Insights into Carbon Utilization and Element Cycling Functions of Hydrothermarchaeota in Hydrothermal Sediment.</title>
        <authorList>
            <person name="Zhou Z."/>
            <person name="Liu Y."/>
            <person name="Xu W."/>
            <person name="Pan J."/>
            <person name="Luo Z.H."/>
            <person name="Li M."/>
        </authorList>
    </citation>
    <scope>NUCLEOTIDE SEQUENCE [LARGE SCALE GENOMIC DNA]</scope>
    <source>
        <strain evidence="1">HyVt-489</strain>
    </source>
</reference>
<dbReference type="InterPro" id="IPR036388">
    <property type="entry name" value="WH-like_DNA-bd_sf"/>
</dbReference>
<sequence>MSVIMKLSEGVEWTVHCCALLANLPEGFALPASKLAEFFDIPEHYLAKHMQQMSSAGIVMTKKGPGGGYRLAKPATSITLLEMVEAIDGRASSFRCTEIRRQGPSGVKPCAYKIPCGIARTMNAADKAWRDKLAQTTLADIQMMGAQEVPPEQIEKTMNWLKDVLL</sequence>
<protein>
    <submittedName>
        <fullName evidence="1">Rrf2 family transcriptional regulator</fullName>
    </submittedName>
</protein>
<comment type="caution">
    <text evidence="1">The sequence shown here is derived from an EMBL/GenBank/DDBJ whole genome shotgun (WGS) entry which is preliminary data.</text>
</comment>
<name>A0A7C3GDJ3_9PROT</name>
<dbReference type="Pfam" id="PF02082">
    <property type="entry name" value="Rrf2"/>
    <property type="match status" value="1"/>
</dbReference>
<dbReference type="PROSITE" id="PS51197">
    <property type="entry name" value="HTH_RRF2_2"/>
    <property type="match status" value="1"/>
</dbReference>
<dbReference type="AlphaFoldDB" id="A0A7C3GDJ3"/>
<dbReference type="InterPro" id="IPR036390">
    <property type="entry name" value="WH_DNA-bd_sf"/>
</dbReference>
<dbReference type="PANTHER" id="PTHR33221:SF13">
    <property type="entry name" value="TRANSCRIPTIONAL REGULATOR-RELATED"/>
    <property type="match status" value="1"/>
</dbReference>
<gene>
    <name evidence="1" type="ORF">ENJ46_04350</name>
</gene>
<accession>A0A7C3GDJ3</accession>
<dbReference type="Gene3D" id="1.10.10.10">
    <property type="entry name" value="Winged helix-like DNA-binding domain superfamily/Winged helix DNA-binding domain"/>
    <property type="match status" value="1"/>
</dbReference>
<evidence type="ECO:0000313" key="1">
    <source>
        <dbReference type="EMBL" id="HFB55135.1"/>
    </source>
</evidence>